<dbReference type="InterPro" id="IPR013977">
    <property type="entry name" value="GcvT_C"/>
</dbReference>
<comment type="similarity">
    <text evidence="1">Belongs to the GcvT family.</text>
</comment>
<dbReference type="PANTHER" id="PTHR43757">
    <property type="entry name" value="AMINOMETHYLTRANSFERASE"/>
    <property type="match status" value="1"/>
</dbReference>
<evidence type="ECO:0000313" key="4">
    <source>
        <dbReference type="EMBL" id="KAB7498131.1"/>
    </source>
</evidence>
<dbReference type="GO" id="GO:0005739">
    <property type="term" value="C:mitochondrion"/>
    <property type="evidence" value="ECO:0007669"/>
    <property type="project" value="TreeGrafter"/>
</dbReference>
<feature type="domain" description="GCVT N-terminal" evidence="2">
    <location>
        <begin position="13"/>
        <end position="81"/>
    </location>
</feature>
<sequence>MQTFNSFRIFSPGWELHISEAAALPVYQAIHKVGKKYGLVNGGYRALDSLSCEKGYVLWHADIRPDDTPLEAGLQFTCKLKASESFLGKEALLIQKDQKPRKKLITFTLNDPSVAIHGLEGILRDGEPVGYVRRAEYAFYLGTSIARGYVKNPSGSEISKEFLSTGKWKINVMGETHPITVHLTSPFDPKNLRIKGIYEDQII</sequence>
<dbReference type="Proteomes" id="UP000326759">
    <property type="component" value="Unassembled WGS sequence"/>
</dbReference>
<keyword evidence="5" id="KW-1185">Reference proteome</keyword>
<dbReference type="GO" id="GO:0008168">
    <property type="term" value="F:methyltransferase activity"/>
    <property type="evidence" value="ECO:0007669"/>
    <property type="project" value="UniProtKB-KW"/>
</dbReference>
<dbReference type="SUPFAM" id="SSF103025">
    <property type="entry name" value="Folate-binding domain"/>
    <property type="match status" value="1"/>
</dbReference>
<dbReference type="GO" id="GO:0032259">
    <property type="term" value="P:methylation"/>
    <property type="evidence" value="ECO:0007669"/>
    <property type="project" value="UniProtKB-KW"/>
</dbReference>
<evidence type="ECO:0000313" key="5">
    <source>
        <dbReference type="Proteomes" id="UP000326759"/>
    </source>
</evidence>
<comment type="caution">
    <text evidence="4">The sequence shown here is derived from an EMBL/GenBank/DDBJ whole genome shotgun (WGS) entry which is preliminary data.</text>
</comment>
<protein>
    <submittedName>
        <fullName evidence="4">Aminomethyltransferase</fullName>
    </submittedName>
</protein>
<evidence type="ECO:0000256" key="1">
    <source>
        <dbReference type="ARBA" id="ARBA00008609"/>
    </source>
</evidence>
<dbReference type="Pfam" id="PF01571">
    <property type="entry name" value="GCV_T"/>
    <property type="match status" value="1"/>
</dbReference>
<dbReference type="OrthoDB" id="498204at2759"/>
<name>A0A5N5SV99_9CRUS</name>
<proteinExistence type="inferred from homology"/>
<dbReference type="SUPFAM" id="SSF101790">
    <property type="entry name" value="Aminomethyltransferase beta-barrel domain"/>
    <property type="match status" value="1"/>
</dbReference>
<dbReference type="Gene3D" id="2.40.30.110">
    <property type="entry name" value="Aminomethyltransferase beta-barrel domains"/>
    <property type="match status" value="1"/>
</dbReference>
<dbReference type="InterPro" id="IPR028896">
    <property type="entry name" value="GcvT/YgfZ/DmdA"/>
</dbReference>
<dbReference type="EMBL" id="SEYY01019560">
    <property type="protein sequence ID" value="KAB7498131.1"/>
    <property type="molecule type" value="Genomic_DNA"/>
</dbReference>
<keyword evidence="4" id="KW-0489">Methyltransferase</keyword>
<gene>
    <name evidence="4" type="primary">gcvT_1</name>
    <name evidence="4" type="ORF">Anas_07122</name>
</gene>
<accession>A0A5N5SV99</accession>
<dbReference type="InterPro" id="IPR006222">
    <property type="entry name" value="GCVT_N"/>
</dbReference>
<dbReference type="Pfam" id="PF08669">
    <property type="entry name" value="GCV_T_C"/>
    <property type="match status" value="1"/>
</dbReference>
<keyword evidence="4" id="KW-0808">Transferase</keyword>
<evidence type="ECO:0000259" key="2">
    <source>
        <dbReference type="Pfam" id="PF01571"/>
    </source>
</evidence>
<dbReference type="AlphaFoldDB" id="A0A5N5SV99"/>
<dbReference type="InterPro" id="IPR027266">
    <property type="entry name" value="TrmE/GcvT-like"/>
</dbReference>
<dbReference type="PANTHER" id="PTHR43757:SF11">
    <property type="entry name" value="SARCOSINE DEHYDROGENASE"/>
    <property type="match status" value="1"/>
</dbReference>
<feature type="domain" description="Aminomethyltransferase C-terminal" evidence="3">
    <location>
        <begin position="102"/>
        <end position="188"/>
    </location>
</feature>
<organism evidence="4 5">
    <name type="scientific">Armadillidium nasatum</name>
    <dbReference type="NCBI Taxonomy" id="96803"/>
    <lineage>
        <taxon>Eukaryota</taxon>
        <taxon>Metazoa</taxon>
        <taxon>Ecdysozoa</taxon>
        <taxon>Arthropoda</taxon>
        <taxon>Crustacea</taxon>
        <taxon>Multicrustacea</taxon>
        <taxon>Malacostraca</taxon>
        <taxon>Eumalacostraca</taxon>
        <taxon>Peracarida</taxon>
        <taxon>Isopoda</taxon>
        <taxon>Oniscidea</taxon>
        <taxon>Crinocheta</taxon>
        <taxon>Armadillidiidae</taxon>
        <taxon>Armadillidium</taxon>
    </lineage>
</organism>
<dbReference type="Gene3D" id="4.10.1250.10">
    <property type="entry name" value="Aminomethyltransferase fragment"/>
    <property type="match status" value="1"/>
</dbReference>
<reference evidence="4 5" key="1">
    <citation type="journal article" date="2019" name="PLoS Biol.">
        <title>Sex chromosomes control vertical transmission of feminizing Wolbachia symbionts in an isopod.</title>
        <authorList>
            <person name="Becking T."/>
            <person name="Chebbi M.A."/>
            <person name="Giraud I."/>
            <person name="Moumen B."/>
            <person name="Laverre T."/>
            <person name="Caubet Y."/>
            <person name="Peccoud J."/>
            <person name="Gilbert C."/>
            <person name="Cordaux R."/>
        </authorList>
    </citation>
    <scope>NUCLEOTIDE SEQUENCE [LARGE SCALE GENOMIC DNA]</scope>
    <source>
        <strain evidence="4">ANa2</strain>
        <tissue evidence="4">Whole body excluding digestive tract and cuticle</tissue>
    </source>
</reference>
<dbReference type="FunFam" id="2.40.30.110:FF:000008">
    <property type="entry name" value="Sarcosine dehydrogenase"/>
    <property type="match status" value="1"/>
</dbReference>
<dbReference type="InterPro" id="IPR029043">
    <property type="entry name" value="GcvT/YgfZ_C"/>
</dbReference>
<dbReference type="Gene3D" id="3.30.1360.120">
    <property type="entry name" value="Probable tRNA modification gtpase trme, domain 1"/>
    <property type="match status" value="1"/>
</dbReference>
<evidence type="ECO:0000259" key="3">
    <source>
        <dbReference type="Pfam" id="PF08669"/>
    </source>
</evidence>